<keyword evidence="4" id="KW-0804">Transcription</keyword>
<feature type="compositionally biased region" description="Basic and acidic residues" evidence="6">
    <location>
        <begin position="441"/>
        <end position="459"/>
    </location>
</feature>
<dbReference type="InterPro" id="IPR005508">
    <property type="entry name" value="At2g31720-like"/>
</dbReference>
<proteinExistence type="predicted"/>
<evidence type="ECO:0000256" key="4">
    <source>
        <dbReference type="ARBA" id="ARBA00023163"/>
    </source>
</evidence>
<feature type="compositionally biased region" description="Polar residues" evidence="6">
    <location>
        <begin position="54"/>
        <end position="68"/>
    </location>
</feature>
<reference evidence="7 8" key="1">
    <citation type="submission" date="2024-11" db="EMBL/GenBank/DDBJ databases">
        <title>Chromosome-level genome assembly of Eucalyptus globulus Labill. provides insights into its genome evolution.</title>
        <authorList>
            <person name="Li X."/>
        </authorList>
    </citation>
    <scope>NUCLEOTIDE SEQUENCE [LARGE SCALE GENOMIC DNA]</scope>
    <source>
        <strain evidence="7">CL2024</strain>
        <tissue evidence="7">Fresh tender leaves</tissue>
    </source>
</reference>
<keyword evidence="2" id="KW-0805">Transcription regulation</keyword>
<comment type="caution">
    <text evidence="7">The sequence shown here is derived from an EMBL/GenBank/DDBJ whole genome shotgun (WGS) entry which is preliminary data.</text>
</comment>
<evidence type="ECO:0000256" key="5">
    <source>
        <dbReference type="ARBA" id="ARBA00023242"/>
    </source>
</evidence>
<dbReference type="EMBL" id="JBJKBG010000001">
    <property type="protein sequence ID" value="KAL3754187.1"/>
    <property type="molecule type" value="Genomic_DNA"/>
</dbReference>
<feature type="region of interest" description="Disordered" evidence="6">
    <location>
        <begin position="406"/>
        <end position="459"/>
    </location>
</feature>
<dbReference type="AlphaFoldDB" id="A0ABD3LRX9"/>
<sequence>MDRRPLNEMLQSVGGTANAKHRGEGSSHGQENRTLPMASSSSDVLRGGEPPTNAGRNQQPVDTRQRVGNSVVREQDVQERNFREECDRGDDRIVKLAEEELLSDGGNLVSTSDKDEEWRLGGEEERYGHGDRGEDFEGRPMDRHRLNELLGSVGRAAEAMHWGKGSSRGQENCPFAVKSSNSDAPRGGEPPTNAGCNKQPVDTRRRVGNSVVREQDVQERNSQEECDRGDDRIVKLAEEELLSDGGNLESTSDEDEEWRLGGDDERRGHGDRGGRSKGKSGWLDKEPGEGSSNRNQRRKLSKKDLPPLPDPPPDMPREFKDKINGLGGKEVTLVMQKVILTSDLSNLCRLSLPKSQFKEMGFLREEERRKLDARGEIPVRVILPDLSEKNLIFTVWEMRKKGKSVVKKGELTHNKDGKDHGQKRATKAQTVHDSDEDSETETGKARSTKEPGKDGTEKSKSSLMYILRTGWRAAAVESGLDVHDRIQVWSFRVDSDACRDQLGFALIRLQREDRGRDETG</sequence>
<dbReference type="GO" id="GO:0003677">
    <property type="term" value="F:DNA binding"/>
    <property type="evidence" value="ECO:0007669"/>
    <property type="project" value="UniProtKB-KW"/>
</dbReference>
<organism evidence="7 8">
    <name type="scientific">Eucalyptus globulus</name>
    <name type="common">Tasmanian blue gum</name>
    <dbReference type="NCBI Taxonomy" id="34317"/>
    <lineage>
        <taxon>Eukaryota</taxon>
        <taxon>Viridiplantae</taxon>
        <taxon>Streptophyta</taxon>
        <taxon>Embryophyta</taxon>
        <taxon>Tracheophyta</taxon>
        <taxon>Spermatophyta</taxon>
        <taxon>Magnoliopsida</taxon>
        <taxon>eudicotyledons</taxon>
        <taxon>Gunneridae</taxon>
        <taxon>Pentapetalae</taxon>
        <taxon>rosids</taxon>
        <taxon>malvids</taxon>
        <taxon>Myrtales</taxon>
        <taxon>Myrtaceae</taxon>
        <taxon>Myrtoideae</taxon>
        <taxon>Eucalypteae</taxon>
        <taxon>Eucalyptus</taxon>
    </lineage>
</organism>
<gene>
    <name evidence="7" type="ORF">ACJRO7_001436</name>
</gene>
<dbReference type="Proteomes" id="UP001634007">
    <property type="component" value="Unassembled WGS sequence"/>
</dbReference>
<feature type="compositionally biased region" description="Basic and acidic residues" evidence="6">
    <location>
        <begin position="213"/>
        <end position="238"/>
    </location>
</feature>
<feature type="region of interest" description="Disordered" evidence="6">
    <location>
        <begin position="105"/>
        <end position="141"/>
    </location>
</feature>
<feature type="region of interest" description="Disordered" evidence="6">
    <location>
        <begin position="1"/>
        <end position="84"/>
    </location>
</feature>
<feature type="compositionally biased region" description="Basic and acidic residues" evidence="6">
    <location>
        <begin position="112"/>
        <end position="141"/>
    </location>
</feature>
<feature type="compositionally biased region" description="Basic and acidic residues" evidence="6">
    <location>
        <begin position="73"/>
        <end position="84"/>
    </location>
</feature>
<keyword evidence="3" id="KW-0238">DNA-binding</keyword>
<feature type="compositionally biased region" description="Polar residues" evidence="6">
    <location>
        <begin position="27"/>
        <end position="43"/>
    </location>
</feature>
<protein>
    <submittedName>
        <fullName evidence="7">Uncharacterized protein</fullName>
    </submittedName>
</protein>
<dbReference type="InterPro" id="IPR015300">
    <property type="entry name" value="DNA-bd_pseudobarrel_sf"/>
</dbReference>
<dbReference type="Gene3D" id="2.40.330.10">
    <property type="entry name" value="DNA-binding pseudobarrel domain"/>
    <property type="match status" value="1"/>
</dbReference>
<evidence type="ECO:0000256" key="2">
    <source>
        <dbReference type="ARBA" id="ARBA00023015"/>
    </source>
</evidence>
<keyword evidence="8" id="KW-1185">Reference proteome</keyword>
<feature type="region of interest" description="Disordered" evidence="6">
    <location>
        <begin position="160"/>
        <end position="323"/>
    </location>
</feature>
<keyword evidence="5" id="KW-0539">Nucleus</keyword>
<evidence type="ECO:0000313" key="8">
    <source>
        <dbReference type="Proteomes" id="UP001634007"/>
    </source>
</evidence>
<evidence type="ECO:0000256" key="6">
    <source>
        <dbReference type="SAM" id="MobiDB-lite"/>
    </source>
</evidence>
<evidence type="ECO:0000313" key="7">
    <source>
        <dbReference type="EMBL" id="KAL3754187.1"/>
    </source>
</evidence>
<accession>A0ABD3LRX9</accession>
<dbReference type="GO" id="GO:0005634">
    <property type="term" value="C:nucleus"/>
    <property type="evidence" value="ECO:0007669"/>
    <property type="project" value="UniProtKB-SubCell"/>
</dbReference>
<evidence type="ECO:0000256" key="1">
    <source>
        <dbReference type="ARBA" id="ARBA00004123"/>
    </source>
</evidence>
<dbReference type="PANTHER" id="PTHR31541">
    <property type="entry name" value="B3 DOMAIN PLANT PROTEIN-RELATED"/>
    <property type="match status" value="1"/>
</dbReference>
<feature type="compositionally biased region" description="Basic and acidic residues" evidence="6">
    <location>
        <begin position="407"/>
        <end position="422"/>
    </location>
</feature>
<dbReference type="PANTHER" id="PTHR31541:SF25">
    <property type="entry name" value="GAMMA-GLIADIN B"/>
    <property type="match status" value="1"/>
</dbReference>
<name>A0ABD3LRX9_EUCGL</name>
<evidence type="ECO:0000256" key="3">
    <source>
        <dbReference type="ARBA" id="ARBA00023125"/>
    </source>
</evidence>
<comment type="subcellular location">
    <subcellularLocation>
        <location evidence="1">Nucleus</location>
    </subcellularLocation>
</comment>
<feature type="compositionally biased region" description="Basic and acidic residues" evidence="6">
    <location>
        <begin position="258"/>
        <end position="274"/>
    </location>
</feature>